<dbReference type="CDD" id="cd00084">
    <property type="entry name" value="HMG-box_SF"/>
    <property type="match status" value="1"/>
</dbReference>
<proteinExistence type="predicted"/>
<feature type="region of interest" description="Disordered" evidence="2">
    <location>
        <begin position="1676"/>
        <end position="1778"/>
    </location>
</feature>
<feature type="region of interest" description="Disordered" evidence="2">
    <location>
        <begin position="674"/>
        <end position="709"/>
    </location>
</feature>
<evidence type="ECO:0000313" key="7">
    <source>
        <dbReference type="Proteomes" id="UP001152797"/>
    </source>
</evidence>
<feature type="compositionally biased region" description="Polar residues" evidence="2">
    <location>
        <begin position="1756"/>
        <end position="1765"/>
    </location>
</feature>
<gene>
    <name evidence="4" type="ORF">C1SCF055_LOCUS28032</name>
</gene>
<protein>
    <submittedName>
        <fullName evidence="6">DDE-1 domain-containing protein</fullName>
    </submittedName>
</protein>
<feature type="region of interest" description="Disordered" evidence="2">
    <location>
        <begin position="824"/>
        <end position="869"/>
    </location>
</feature>
<comment type="caution">
    <text evidence="4">The sequence shown here is derived from an EMBL/GenBank/DDBJ whole genome shotgun (WGS) entry which is preliminary data.</text>
</comment>
<keyword evidence="7" id="KW-1185">Reference proteome</keyword>
<evidence type="ECO:0000313" key="5">
    <source>
        <dbReference type="EMBL" id="CAL1155421.1"/>
    </source>
</evidence>
<keyword evidence="1" id="KW-0175">Coiled coil</keyword>
<reference evidence="5" key="2">
    <citation type="submission" date="2024-04" db="EMBL/GenBank/DDBJ databases">
        <authorList>
            <person name="Chen Y."/>
            <person name="Shah S."/>
            <person name="Dougan E. K."/>
            <person name="Thang M."/>
            <person name="Chan C."/>
        </authorList>
    </citation>
    <scope>NUCLEOTIDE SEQUENCE [LARGE SCALE GENOMIC DNA]</scope>
</reference>
<reference evidence="4" key="1">
    <citation type="submission" date="2022-10" db="EMBL/GenBank/DDBJ databases">
        <authorList>
            <person name="Chen Y."/>
            <person name="Dougan E. K."/>
            <person name="Chan C."/>
            <person name="Rhodes N."/>
            <person name="Thang M."/>
        </authorList>
    </citation>
    <scope>NUCLEOTIDE SEQUENCE</scope>
</reference>
<dbReference type="Gene3D" id="3.90.190.10">
    <property type="entry name" value="Protein tyrosine phosphatase superfamily"/>
    <property type="match status" value="1"/>
</dbReference>
<sequence length="1936" mass="210109">MRLDLAAGVVAALGAALVAALGVVLVAAWGVVLVAAWGGVLGVAAAVPLQAMASNASGRHRTVDHMLPLQPLDEGRPKPKGRGAWKQWTPEALLRSAFGEATATLRQSAREVDGASAAHVIKARMFIAKCILDCQGSHVQSERNRLSQMGMLYHILNVMFDETELEVALTEAGAASWSILASHSQLSIHAAGHDLEVDIARPPRALPRKTASCMWGALCLDDGGLRPGFIGSDAKFSAVLVSCDQHPANIRLLKHLHSVVSQNVFVFPSLCAQHRNGNVIERATKHLGILPGSFCVAKSTGRGKFLNDLKEAVRKVLAEKLVIIDSEPPGLQAEWAVARRQAKDFLHMMLQCEDETPHAKRSRTRFIDDFVAFFPGPWTAQAFLANSLFSTGRAPDTAMVLSKHFQACRSLENLKAGNLGRAYLPNDARAKVFHGLGPGSSVTEAVLETVPKELDSYLVVDDYGSVECVKFARDEYNKRHPMTLIFETQQFGRLWLGGEKAAHNSKLLADNEVYAVWPAYKGARPEIPSVYVFDVVDGTGACNGDISLKKVMDIVTDIVALLLAGKSVLIACHNGAHRSATLACLVLIRLTAWSASEAAFYLTSMRNIVDLNSRAPPSAYRTISERPLDFLEEVEAEFRTTDALATAKPALGFVPLRRKALEAGFEVKFPSPKSLATPAAKRREGSSGDETVGSFELATDGDVTDGGSVHGSNKGWTLFDTATPASTPAASSCGEGSELRRRKIRMLMEDLTALNRKLEGHVDTAGGFEPGLTLTDSSGNTAAVVVGSELTLIPPAASDDAAPQASAVASPPAVSEVAAPQAALAKDPAVKEETPLDKTASEPAVAAERPTETLAAKQEDGEAKPGGSAETAMEVDYDADPEASIAVVQAEPATMSAKAEAEVEGLSDQAEQSLLELLEAQKVSHQSLLAMLERLEAERVTEQQREELLQSLLSRDAGFLARLDSMPIPLVLEVADKQGMSLLHHAVRLGQAEVVEAIVARCPEAVSRTTHVDGRPARWTPLMVLMDTSVQAMGDEAYQRIARCLLHSMSAQDMAMQAYHGQTAVHLAAAQANLWSVKKICWSGKRGAGTVDLALNSNMVVANYLKMWGGEELCPNPKQRPPVHICAGNGCCADREASIEKSMEWLNSKLLGAICVPALNKWTKVQEDAGLEEPVDEGDEELRPKSAACFCKASLSPALKALESMSHLAHQPESFCWDPAVLAFGPVLSWSQERLRITRRTLQTKLTLFSCKDCQLDAFARQLRDTVPEHEILEPDTLKFFEAVLQRVVPTSTFIERTFARLSEWSTVRKGQKPKLSSISAKHISGRFKQSTELWRRRVLKQPKAAKDNIKRPVWSHSRTKGRGANGWHIFSREHMLQNPAGNLQDRQKAAQDAWARTTEEEKKRYSRLAQARNVASSLAANQAAAEREAGPSLPAGSPLNVGTPDGFPLARHVVASKQQEVSTMSKAFVDNYNNLEPENADAFHGAPREPYPLMPICPKDGCMHCLPDAGSAVVQSLHDRFWFIVRHHAPKPDAVAKEVLLLLLSLHSESADVSKDVAVMFHTRKAPWEAALLILHRVSVGELAAQGVAFSLAFSESAASDKAPALNLTCDRVLFVNLAKLASDWTFHFLEVAGIVSLSRFDIQAVTAFEEKSFEKQAKAAEETSRALQALNSLLGKNKKRSANPEPENASASGRKSRKRPKTALSTEKRLLGIDSGSEHGSNNSQESSCESEDVDVTGIPRPEMADHFDPASFLHQSPGTLQSRIGREGRTTSLPPLRIQPCSAEVKNTTNVRHRRGEQWGVFNLGPIYSEGVRTGYGAICGLHSNSEDATGIYCRKALTIGDLSEEDCRLRLKRWLLAGLNDDDWPENQARSRHLSLGGLRLLDFSVGDPEIVLDRQVAAGKAAALKGRCVSAQHAFLAVKTQSFAKRYLFKT</sequence>
<keyword evidence="3" id="KW-0472">Membrane</keyword>
<evidence type="ECO:0000313" key="4">
    <source>
        <dbReference type="EMBL" id="CAI4002046.1"/>
    </source>
</evidence>
<feature type="coiled-coil region" evidence="1">
    <location>
        <begin position="896"/>
        <end position="952"/>
    </location>
</feature>
<dbReference type="CDD" id="cd14498">
    <property type="entry name" value="DSP"/>
    <property type="match status" value="1"/>
</dbReference>
<evidence type="ECO:0000256" key="2">
    <source>
        <dbReference type="SAM" id="MobiDB-lite"/>
    </source>
</evidence>
<dbReference type="EMBL" id="CAMXCT010003030">
    <property type="protein sequence ID" value="CAI4002046.1"/>
    <property type="molecule type" value="Genomic_DNA"/>
</dbReference>
<organism evidence="4">
    <name type="scientific">Cladocopium goreaui</name>
    <dbReference type="NCBI Taxonomy" id="2562237"/>
    <lineage>
        <taxon>Eukaryota</taxon>
        <taxon>Sar</taxon>
        <taxon>Alveolata</taxon>
        <taxon>Dinophyceae</taxon>
        <taxon>Suessiales</taxon>
        <taxon>Symbiodiniaceae</taxon>
        <taxon>Cladocopium</taxon>
    </lineage>
</organism>
<dbReference type="Gene3D" id="1.25.40.20">
    <property type="entry name" value="Ankyrin repeat-containing domain"/>
    <property type="match status" value="1"/>
</dbReference>
<accession>A0A9P1D348</accession>
<dbReference type="InterPro" id="IPR029021">
    <property type="entry name" value="Prot-tyrosine_phosphatase-like"/>
</dbReference>
<evidence type="ECO:0000313" key="6">
    <source>
        <dbReference type="EMBL" id="CAL4789358.1"/>
    </source>
</evidence>
<name>A0A9P1D348_9DINO</name>
<feature type="transmembrane region" description="Helical" evidence="3">
    <location>
        <begin position="30"/>
        <end position="51"/>
    </location>
</feature>
<evidence type="ECO:0000256" key="1">
    <source>
        <dbReference type="SAM" id="Coils"/>
    </source>
</evidence>
<dbReference type="OrthoDB" id="428816at2759"/>
<dbReference type="EMBL" id="CAMXCT030003030">
    <property type="protein sequence ID" value="CAL4789358.1"/>
    <property type="molecule type" value="Genomic_DNA"/>
</dbReference>
<dbReference type="SUPFAM" id="SSF52799">
    <property type="entry name" value="(Phosphotyrosine protein) phosphatases II"/>
    <property type="match status" value="1"/>
</dbReference>
<keyword evidence="3" id="KW-1133">Transmembrane helix</keyword>
<dbReference type="EMBL" id="CAMXCT020003030">
    <property type="protein sequence ID" value="CAL1155421.1"/>
    <property type="molecule type" value="Genomic_DNA"/>
</dbReference>
<dbReference type="SUPFAM" id="SSF47095">
    <property type="entry name" value="HMG-box"/>
    <property type="match status" value="1"/>
</dbReference>
<keyword evidence="3" id="KW-0812">Transmembrane</keyword>
<feature type="compositionally biased region" description="Basic and acidic residues" evidence="2">
    <location>
        <begin position="828"/>
        <end position="840"/>
    </location>
</feature>
<evidence type="ECO:0000256" key="3">
    <source>
        <dbReference type="SAM" id="Phobius"/>
    </source>
</evidence>
<dbReference type="SUPFAM" id="SSF48403">
    <property type="entry name" value="Ankyrin repeat"/>
    <property type="match status" value="1"/>
</dbReference>
<dbReference type="Proteomes" id="UP001152797">
    <property type="component" value="Unassembled WGS sequence"/>
</dbReference>
<dbReference type="InterPro" id="IPR036770">
    <property type="entry name" value="Ankyrin_rpt-contain_sf"/>
</dbReference>
<dbReference type="InterPro" id="IPR036910">
    <property type="entry name" value="HMG_box_dom_sf"/>
</dbReference>